<proteinExistence type="predicted"/>
<reference evidence="1" key="2">
    <citation type="journal article" date="2015" name="Data Brief">
        <title>Shoot transcriptome of the giant reed, Arundo donax.</title>
        <authorList>
            <person name="Barrero R.A."/>
            <person name="Guerrero F.D."/>
            <person name="Moolhuijzen P."/>
            <person name="Goolsby J.A."/>
            <person name="Tidwell J."/>
            <person name="Bellgard S.E."/>
            <person name="Bellgard M.I."/>
        </authorList>
    </citation>
    <scope>NUCLEOTIDE SEQUENCE</scope>
    <source>
        <tissue evidence="1">Shoot tissue taken approximately 20 cm above the soil surface</tissue>
    </source>
</reference>
<protein>
    <submittedName>
        <fullName evidence="1">Uncharacterized protein</fullName>
    </submittedName>
</protein>
<reference evidence="1" key="1">
    <citation type="submission" date="2014-09" db="EMBL/GenBank/DDBJ databases">
        <authorList>
            <person name="Magalhaes I.L.F."/>
            <person name="Oliveira U."/>
            <person name="Santos F.R."/>
            <person name="Vidigal T.H.D.A."/>
            <person name="Brescovit A.D."/>
            <person name="Santos A.J."/>
        </authorList>
    </citation>
    <scope>NUCLEOTIDE SEQUENCE</scope>
    <source>
        <tissue evidence="1">Shoot tissue taken approximately 20 cm above the soil surface</tissue>
    </source>
</reference>
<name>A0A0A9ASA5_ARUDO</name>
<accession>A0A0A9ASA5</accession>
<sequence length="100" mass="11663">MTKQLEFAKVERQAWESAKLQSLPRSLWRSERSQKKLMMIFRGSLTTRCPYINECKIIKFSLIIRGCFGRRRTAYHGQHAYLAMSALCISLVPFGLQHGR</sequence>
<evidence type="ECO:0000313" key="1">
    <source>
        <dbReference type="EMBL" id="JAD54011.1"/>
    </source>
</evidence>
<dbReference type="EMBL" id="GBRH01243884">
    <property type="protein sequence ID" value="JAD54011.1"/>
    <property type="molecule type" value="Transcribed_RNA"/>
</dbReference>
<organism evidence="1">
    <name type="scientific">Arundo donax</name>
    <name type="common">Giant reed</name>
    <name type="synonym">Donax arundinaceus</name>
    <dbReference type="NCBI Taxonomy" id="35708"/>
    <lineage>
        <taxon>Eukaryota</taxon>
        <taxon>Viridiplantae</taxon>
        <taxon>Streptophyta</taxon>
        <taxon>Embryophyta</taxon>
        <taxon>Tracheophyta</taxon>
        <taxon>Spermatophyta</taxon>
        <taxon>Magnoliopsida</taxon>
        <taxon>Liliopsida</taxon>
        <taxon>Poales</taxon>
        <taxon>Poaceae</taxon>
        <taxon>PACMAD clade</taxon>
        <taxon>Arundinoideae</taxon>
        <taxon>Arundineae</taxon>
        <taxon>Arundo</taxon>
    </lineage>
</organism>
<dbReference type="AlphaFoldDB" id="A0A0A9ASA5"/>